<dbReference type="SUPFAM" id="SSF53474">
    <property type="entry name" value="alpha/beta-Hydrolases"/>
    <property type="match status" value="1"/>
</dbReference>
<dbReference type="KEGG" id="mlr:MELLADRAFT_123594"/>
<keyword evidence="4 6" id="KW-0378">Hydrolase</keyword>
<dbReference type="Gene3D" id="3.40.50.1820">
    <property type="entry name" value="alpha/beta hydrolase"/>
    <property type="match status" value="1"/>
</dbReference>
<keyword evidence="3 6" id="KW-0645">Protease</keyword>
<dbReference type="EMBL" id="GL883145">
    <property type="protein sequence ID" value="EGG00649.1"/>
    <property type="molecule type" value="Genomic_DNA"/>
</dbReference>
<dbReference type="PANTHER" id="PTHR11802">
    <property type="entry name" value="SERINE PROTEASE FAMILY S10 SERINE CARBOXYPEPTIDASE"/>
    <property type="match status" value="1"/>
</dbReference>
<keyword evidence="2 6" id="KW-0121">Carboxypeptidase</keyword>
<keyword evidence="8" id="KW-1185">Reference proteome</keyword>
<dbReference type="Proteomes" id="UP000001072">
    <property type="component" value="Unassembled WGS sequence"/>
</dbReference>
<sequence length="529" mass="59560">MDYKYNISSFFLLASLSLLLPFVYSEPSFSFRTKPLVGSSRLERRNDSSSLKFNSPESKNSTSTAKILPMWNSMLARGLIPVSNKPNETRKLFFWFWPAESKVGENDLTFWTNGGPGCSALEALLQENGPVSPDSIRALESRPRMLNESQSNCWSLIRQISWRLGQARPVRNLFSWTKASSMLYIEQPVGTGYSQGIVEAHNQTDISRDLFGFFQQWLKVFPEMKDKTFYLSGESYAGLYVPYLADYIYARQSELALQLRGIFILSPTVSYPVVSRQIPAWPLAQRYEPVFAFNTTFKAQLKKLHHECGYADYISKYDKFPPPAGPFAIPSVGTYKSGTTINQTCAIWNMMWKASMLVNPVLWDVLSGGGPDSSQLWPGQTGDPAYFNRTEVKSMLHVPLDSKWQECTDNDVMLGDDTSLPVTMSVLPGVIKKNKKTIIAHPRADFALLAQGTRMAIQNMTWNGAQGFQKPIENDFIVKGQGSLGQWTEERGLTYAEVELSGHMLPQYQPKAAYQLFQYLLGQADSPSA</sequence>
<dbReference type="eggNOG" id="KOG1282">
    <property type="taxonomic scope" value="Eukaryota"/>
</dbReference>
<dbReference type="RefSeq" id="XP_007416103.1">
    <property type="nucleotide sequence ID" value="XM_007416041.1"/>
</dbReference>
<dbReference type="Pfam" id="PF00450">
    <property type="entry name" value="Peptidase_S10"/>
    <property type="match status" value="1"/>
</dbReference>
<feature type="signal peptide" evidence="6">
    <location>
        <begin position="1"/>
        <end position="25"/>
    </location>
</feature>
<gene>
    <name evidence="7" type="ORF">MELLADRAFT_123594</name>
</gene>
<dbReference type="VEuPathDB" id="FungiDB:MELLADRAFT_123594"/>
<dbReference type="EC" id="3.4.16.-" evidence="6"/>
<dbReference type="PRINTS" id="PR00724">
    <property type="entry name" value="CRBOXYPTASEC"/>
</dbReference>
<evidence type="ECO:0000256" key="4">
    <source>
        <dbReference type="ARBA" id="ARBA00022801"/>
    </source>
</evidence>
<evidence type="ECO:0000256" key="1">
    <source>
        <dbReference type="ARBA" id="ARBA00009431"/>
    </source>
</evidence>
<dbReference type="GO" id="GO:0004185">
    <property type="term" value="F:serine-type carboxypeptidase activity"/>
    <property type="evidence" value="ECO:0007669"/>
    <property type="project" value="UniProtKB-UniRule"/>
</dbReference>
<comment type="similarity">
    <text evidence="1 6">Belongs to the peptidase S10 family.</text>
</comment>
<protein>
    <recommendedName>
        <fullName evidence="6">Carboxypeptidase</fullName>
        <ecNumber evidence="6">3.4.16.-</ecNumber>
    </recommendedName>
</protein>
<keyword evidence="6" id="KW-0732">Signal</keyword>
<dbReference type="PROSITE" id="PS00131">
    <property type="entry name" value="CARBOXYPEPT_SER_SER"/>
    <property type="match status" value="1"/>
</dbReference>
<dbReference type="InParanoid" id="F4S400"/>
<evidence type="ECO:0000256" key="3">
    <source>
        <dbReference type="ARBA" id="ARBA00022670"/>
    </source>
</evidence>
<evidence type="ECO:0000256" key="2">
    <source>
        <dbReference type="ARBA" id="ARBA00022645"/>
    </source>
</evidence>
<feature type="chain" id="PRO_5006524530" description="Carboxypeptidase" evidence="6">
    <location>
        <begin position="26"/>
        <end position="529"/>
    </location>
</feature>
<dbReference type="InterPro" id="IPR001563">
    <property type="entry name" value="Peptidase_S10"/>
</dbReference>
<dbReference type="GO" id="GO:0006508">
    <property type="term" value="P:proteolysis"/>
    <property type="evidence" value="ECO:0007669"/>
    <property type="project" value="UniProtKB-KW"/>
</dbReference>
<organism evidence="8">
    <name type="scientific">Melampsora larici-populina (strain 98AG31 / pathotype 3-4-7)</name>
    <name type="common">Poplar leaf rust fungus</name>
    <dbReference type="NCBI Taxonomy" id="747676"/>
    <lineage>
        <taxon>Eukaryota</taxon>
        <taxon>Fungi</taxon>
        <taxon>Dikarya</taxon>
        <taxon>Basidiomycota</taxon>
        <taxon>Pucciniomycotina</taxon>
        <taxon>Pucciniomycetes</taxon>
        <taxon>Pucciniales</taxon>
        <taxon>Melampsoraceae</taxon>
        <taxon>Melampsora</taxon>
    </lineage>
</organism>
<name>F4S400_MELLP</name>
<evidence type="ECO:0000313" key="8">
    <source>
        <dbReference type="Proteomes" id="UP000001072"/>
    </source>
</evidence>
<dbReference type="InterPro" id="IPR029058">
    <property type="entry name" value="AB_hydrolase_fold"/>
</dbReference>
<dbReference type="OrthoDB" id="443318at2759"/>
<evidence type="ECO:0000256" key="6">
    <source>
        <dbReference type="RuleBase" id="RU361156"/>
    </source>
</evidence>
<proteinExistence type="inferred from homology"/>
<keyword evidence="5" id="KW-0325">Glycoprotein</keyword>
<dbReference type="GeneID" id="18926427"/>
<dbReference type="AlphaFoldDB" id="F4S400"/>
<evidence type="ECO:0000256" key="5">
    <source>
        <dbReference type="ARBA" id="ARBA00023180"/>
    </source>
</evidence>
<dbReference type="InterPro" id="IPR018202">
    <property type="entry name" value="Ser_caboxypep_ser_AS"/>
</dbReference>
<dbReference type="PANTHER" id="PTHR11802:SF479">
    <property type="entry name" value="CARBOXYPEPTIDASE"/>
    <property type="match status" value="1"/>
</dbReference>
<accession>F4S400</accession>
<evidence type="ECO:0000313" key="7">
    <source>
        <dbReference type="EMBL" id="EGG00649.1"/>
    </source>
</evidence>
<reference evidence="8" key="1">
    <citation type="journal article" date="2011" name="Proc. Natl. Acad. Sci. U.S.A.">
        <title>Obligate biotrophy features unraveled by the genomic analysis of rust fungi.</title>
        <authorList>
            <person name="Duplessis S."/>
            <person name="Cuomo C.A."/>
            <person name="Lin Y.-C."/>
            <person name="Aerts A."/>
            <person name="Tisserant E."/>
            <person name="Veneault-Fourrey C."/>
            <person name="Joly D.L."/>
            <person name="Hacquard S."/>
            <person name="Amselem J."/>
            <person name="Cantarel B.L."/>
            <person name="Chiu R."/>
            <person name="Coutinho P.M."/>
            <person name="Feau N."/>
            <person name="Field M."/>
            <person name="Frey P."/>
            <person name="Gelhaye E."/>
            <person name="Goldberg J."/>
            <person name="Grabherr M.G."/>
            <person name="Kodira C.D."/>
            <person name="Kohler A."/>
            <person name="Kuees U."/>
            <person name="Lindquist E.A."/>
            <person name="Lucas S.M."/>
            <person name="Mago R."/>
            <person name="Mauceli E."/>
            <person name="Morin E."/>
            <person name="Murat C."/>
            <person name="Pangilinan J.L."/>
            <person name="Park R."/>
            <person name="Pearson M."/>
            <person name="Quesneville H."/>
            <person name="Rouhier N."/>
            <person name="Sakthikumar S."/>
            <person name="Salamov A.A."/>
            <person name="Schmutz J."/>
            <person name="Selles B."/>
            <person name="Shapiro H."/>
            <person name="Tanguay P."/>
            <person name="Tuskan G.A."/>
            <person name="Henrissat B."/>
            <person name="Van de Peer Y."/>
            <person name="Rouze P."/>
            <person name="Ellis J.G."/>
            <person name="Dodds P.N."/>
            <person name="Schein J.E."/>
            <person name="Zhong S."/>
            <person name="Hamelin R.C."/>
            <person name="Grigoriev I.V."/>
            <person name="Szabo L.J."/>
            <person name="Martin F."/>
        </authorList>
    </citation>
    <scope>NUCLEOTIDE SEQUENCE [LARGE SCALE GENOMIC DNA]</scope>
    <source>
        <strain evidence="8">98AG31 / pathotype 3-4-7</strain>
    </source>
</reference>
<dbReference type="HOGENOM" id="CLU_008523_12_3_1"/>